<reference evidence="1" key="1">
    <citation type="journal article" date="2023" name="G3 (Bethesda)">
        <title>A reference genome for the long-term kleptoplast-retaining sea slug Elysia crispata morphotype clarki.</title>
        <authorList>
            <person name="Eastman K.E."/>
            <person name="Pendleton A.L."/>
            <person name="Shaikh M.A."/>
            <person name="Suttiyut T."/>
            <person name="Ogas R."/>
            <person name="Tomko P."/>
            <person name="Gavelis G."/>
            <person name="Widhalm J.R."/>
            <person name="Wisecaver J.H."/>
        </authorList>
    </citation>
    <scope>NUCLEOTIDE SEQUENCE</scope>
    <source>
        <strain evidence="1">ECLA1</strain>
    </source>
</reference>
<dbReference type="Proteomes" id="UP001283361">
    <property type="component" value="Unassembled WGS sequence"/>
</dbReference>
<dbReference type="EMBL" id="JAWDGP010004759">
    <property type="protein sequence ID" value="KAK3762076.1"/>
    <property type="molecule type" value="Genomic_DNA"/>
</dbReference>
<dbReference type="AlphaFoldDB" id="A0AAE1D9A9"/>
<evidence type="ECO:0000313" key="1">
    <source>
        <dbReference type="EMBL" id="KAK3762076.1"/>
    </source>
</evidence>
<name>A0AAE1D9A9_9GAST</name>
<organism evidence="1 2">
    <name type="scientific">Elysia crispata</name>
    <name type="common">lettuce slug</name>
    <dbReference type="NCBI Taxonomy" id="231223"/>
    <lineage>
        <taxon>Eukaryota</taxon>
        <taxon>Metazoa</taxon>
        <taxon>Spiralia</taxon>
        <taxon>Lophotrochozoa</taxon>
        <taxon>Mollusca</taxon>
        <taxon>Gastropoda</taxon>
        <taxon>Heterobranchia</taxon>
        <taxon>Euthyneura</taxon>
        <taxon>Panpulmonata</taxon>
        <taxon>Sacoglossa</taxon>
        <taxon>Placobranchoidea</taxon>
        <taxon>Plakobranchidae</taxon>
        <taxon>Elysia</taxon>
    </lineage>
</organism>
<protein>
    <submittedName>
        <fullName evidence="1">Uncharacterized protein</fullName>
    </submittedName>
</protein>
<comment type="caution">
    <text evidence="1">The sequence shown here is derived from an EMBL/GenBank/DDBJ whole genome shotgun (WGS) entry which is preliminary data.</text>
</comment>
<gene>
    <name evidence="1" type="ORF">RRG08_037174</name>
</gene>
<evidence type="ECO:0000313" key="2">
    <source>
        <dbReference type="Proteomes" id="UP001283361"/>
    </source>
</evidence>
<sequence length="88" mass="10620">MPQEKNHIYLKYHHLTPVLYLPSPFRRLILFQAHMPLTSETSDRFFPDKIRSYHHHRLNKPRKFDLLTSLVHADVTVNCLPVSYHKTW</sequence>
<accession>A0AAE1D9A9</accession>
<proteinExistence type="predicted"/>
<keyword evidence="2" id="KW-1185">Reference proteome</keyword>